<dbReference type="InterPro" id="IPR018060">
    <property type="entry name" value="HTH_AraC"/>
</dbReference>
<keyword evidence="3 8" id="KW-0597">Phosphoprotein</keyword>
<comment type="caution">
    <text evidence="11">The sequence shown here is derived from an EMBL/GenBank/DDBJ whole genome shotgun (WGS) entry which is preliminary data.</text>
</comment>
<dbReference type="PROSITE" id="PS50110">
    <property type="entry name" value="RESPONSE_REGULATORY"/>
    <property type="match status" value="1"/>
</dbReference>
<evidence type="ECO:0000313" key="11">
    <source>
        <dbReference type="EMBL" id="RAV20287.1"/>
    </source>
</evidence>
<dbReference type="Proteomes" id="UP000250369">
    <property type="component" value="Unassembled WGS sequence"/>
</dbReference>
<dbReference type="PROSITE" id="PS01124">
    <property type="entry name" value="HTH_ARAC_FAMILY_2"/>
    <property type="match status" value="1"/>
</dbReference>
<organism evidence="11 12">
    <name type="scientific">Paenibacillus contaminans</name>
    <dbReference type="NCBI Taxonomy" id="450362"/>
    <lineage>
        <taxon>Bacteria</taxon>
        <taxon>Bacillati</taxon>
        <taxon>Bacillota</taxon>
        <taxon>Bacilli</taxon>
        <taxon>Bacillales</taxon>
        <taxon>Paenibacillaceae</taxon>
        <taxon>Paenibacillus</taxon>
    </lineage>
</organism>
<dbReference type="InterPro" id="IPR018062">
    <property type="entry name" value="HTH_AraC-typ_CS"/>
</dbReference>
<dbReference type="GO" id="GO:0005737">
    <property type="term" value="C:cytoplasm"/>
    <property type="evidence" value="ECO:0007669"/>
    <property type="project" value="UniProtKB-SubCell"/>
</dbReference>
<dbReference type="EMBL" id="QMFB01000008">
    <property type="protein sequence ID" value="RAV20287.1"/>
    <property type="molecule type" value="Genomic_DNA"/>
</dbReference>
<evidence type="ECO:0000259" key="9">
    <source>
        <dbReference type="PROSITE" id="PS01124"/>
    </source>
</evidence>
<dbReference type="AlphaFoldDB" id="A0A329MQS3"/>
<keyword evidence="12" id="KW-1185">Reference proteome</keyword>
<dbReference type="InterPro" id="IPR001789">
    <property type="entry name" value="Sig_transdc_resp-reg_receiver"/>
</dbReference>
<dbReference type="Gene3D" id="1.10.10.60">
    <property type="entry name" value="Homeodomain-like"/>
    <property type="match status" value="2"/>
</dbReference>
<dbReference type="PANTHER" id="PTHR42713">
    <property type="entry name" value="HISTIDINE KINASE-RELATED"/>
    <property type="match status" value="1"/>
</dbReference>
<dbReference type="InterPro" id="IPR011006">
    <property type="entry name" value="CheY-like_superfamily"/>
</dbReference>
<sequence length="591" mass="67568">MRRPAAVRQRNVSSWEQRAAVRKKRTPFINIDRNKRLNDLYRSGGSRMQKLKVLIVDDEQLIRERFSVRIPWDKAGFQLIGAAVNGRQAIEMMEQELPDLLLTDITMPVMDGLALAEYVRGRWPKVRVVFLTAYSEFAYAQKAIMLGAKGYLLKATQSSEQILETCRTIAEDISRELEAEEKLTIHEKRRSEEEWEVKRQLMEDVIAGDALNGTTDDQIAANTLQQQILTVSGGPGSNFALFSLGWDWHEAAQNKRITAAEMNKQQREAGREIEKLLAGGGGEKEPFGFCVYPYRTNRLLVLLHAPYSYGVSSFQAKLHFWSSRCLGVLKEIVQAGCFLFADSIVASPELTLPMFRSSQEKLAAYFYKQTAFVTANDTIVYQDWSLLYQAELVALAARAFHGGNVEDLKKAATELTTMRQPPFSPLKLKHAARTIMETGPWTDSGRKHSLLSKLQWLETWSDYCDWWREAILQLESSGIVREHMTVRKEVQQMCRIIHEQYDRDLLITDLAAAVEMNAAYAGQLFKQETGEYVTDYLNRVRMKKAKELLDQTDMKVYEVSHAVGISGYRYFCKLFKEIIGSTPTDYKNKSR</sequence>
<dbReference type="PANTHER" id="PTHR42713:SF3">
    <property type="entry name" value="TRANSCRIPTIONAL REGULATORY PROTEIN HPTR"/>
    <property type="match status" value="1"/>
</dbReference>
<evidence type="ECO:0000256" key="7">
    <source>
        <dbReference type="ARBA" id="ARBA00023163"/>
    </source>
</evidence>
<gene>
    <name evidence="11" type="ORF">DQG23_15020</name>
</gene>
<feature type="domain" description="HTH araC/xylS-type" evidence="9">
    <location>
        <begin position="491"/>
        <end position="589"/>
    </location>
</feature>
<dbReference type="GO" id="GO:0003700">
    <property type="term" value="F:DNA-binding transcription factor activity"/>
    <property type="evidence" value="ECO:0007669"/>
    <property type="project" value="InterPro"/>
</dbReference>
<keyword evidence="6" id="KW-0238">DNA-binding</keyword>
<keyword evidence="5" id="KW-0805">Transcription regulation</keyword>
<evidence type="ECO:0000259" key="10">
    <source>
        <dbReference type="PROSITE" id="PS50110"/>
    </source>
</evidence>
<dbReference type="GO" id="GO:0000160">
    <property type="term" value="P:phosphorelay signal transduction system"/>
    <property type="evidence" value="ECO:0007669"/>
    <property type="project" value="UniProtKB-KW"/>
</dbReference>
<dbReference type="Pfam" id="PF00072">
    <property type="entry name" value="Response_reg"/>
    <property type="match status" value="1"/>
</dbReference>
<evidence type="ECO:0008006" key="13">
    <source>
        <dbReference type="Google" id="ProtNLM"/>
    </source>
</evidence>
<evidence type="ECO:0000256" key="4">
    <source>
        <dbReference type="ARBA" id="ARBA00023012"/>
    </source>
</evidence>
<evidence type="ECO:0000256" key="2">
    <source>
        <dbReference type="ARBA" id="ARBA00022490"/>
    </source>
</evidence>
<evidence type="ECO:0000256" key="5">
    <source>
        <dbReference type="ARBA" id="ARBA00023015"/>
    </source>
</evidence>
<evidence type="ECO:0000313" key="12">
    <source>
        <dbReference type="Proteomes" id="UP000250369"/>
    </source>
</evidence>
<protein>
    <recommendedName>
        <fullName evidence="13">DNA-binding response regulator</fullName>
    </recommendedName>
</protein>
<evidence type="ECO:0000256" key="6">
    <source>
        <dbReference type="ARBA" id="ARBA00023125"/>
    </source>
</evidence>
<dbReference type="SMART" id="SM00342">
    <property type="entry name" value="HTH_ARAC"/>
    <property type="match status" value="1"/>
</dbReference>
<name>A0A329MQS3_9BACL</name>
<feature type="domain" description="Response regulatory" evidence="10">
    <location>
        <begin position="52"/>
        <end position="169"/>
    </location>
</feature>
<keyword evidence="7" id="KW-0804">Transcription</keyword>
<dbReference type="SUPFAM" id="SSF52172">
    <property type="entry name" value="CheY-like"/>
    <property type="match status" value="1"/>
</dbReference>
<dbReference type="CDD" id="cd17536">
    <property type="entry name" value="REC_YesN-like"/>
    <property type="match status" value="1"/>
</dbReference>
<accession>A0A329MQS3</accession>
<keyword evidence="2" id="KW-0963">Cytoplasm</keyword>
<dbReference type="GO" id="GO:0043565">
    <property type="term" value="F:sequence-specific DNA binding"/>
    <property type="evidence" value="ECO:0007669"/>
    <property type="project" value="InterPro"/>
</dbReference>
<comment type="subcellular location">
    <subcellularLocation>
        <location evidence="1">Cytoplasm</location>
    </subcellularLocation>
</comment>
<dbReference type="InterPro" id="IPR051552">
    <property type="entry name" value="HptR"/>
</dbReference>
<evidence type="ECO:0000256" key="3">
    <source>
        <dbReference type="ARBA" id="ARBA00022553"/>
    </source>
</evidence>
<evidence type="ECO:0000256" key="8">
    <source>
        <dbReference type="PROSITE-ProRule" id="PRU00169"/>
    </source>
</evidence>
<dbReference type="Gene3D" id="3.40.50.2300">
    <property type="match status" value="1"/>
</dbReference>
<dbReference type="Pfam" id="PF12833">
    <property type="entry name" value="HTH_18"/>
    <property type="match status" value="1"/>
</dbReference>
<keyword evidence="4" id="KW-0902">Two-component regulatory system</keyword>
<dbReference type="SMART" id="SM00448">
    <property type="entry name" value="REC"/>
    <property type="match status" value="1"/>
</dbReference>
<dbReference type="InterPro" id="IPR009057">
    <property type="entry name" value="Homeodomain-like_sf"/>
</dbReference>
<dbReference type="PROSITE" id="PS00041">
    <property type="entry name" value="HTH_ARAC_FAMILY_1"/>
    <property type="match status" value="1"/>
</dbReference>
<evidence type="ECO:0000256" key="1">
    <source>
        <dbReference type="ARBA" id="ARBA00004496"/>
    </source>
</evidence>
<proteinExistence type="predicted"/>
<dbReference type="SUPFAM" id="SSF46689">
    <property type="entry name" value="Homeodomain-like"/>
    <property type="match status" value="1"/>
</dbReference>
<reference evidence="11 12" key="1">
    <citation type="journal article" date="2009" name="Int. J. Syst. Evol. Microbiol.">
        <title>Paenibacillus contaminans sp. nov., isolated from a contaminated laboratory plate.</title>
        <authorList>
            <person name="Chou J.H."/>
            <person name="Lee J.H."/>
            <person name="Lin M.C."/>
            <person name="Chang P.S."/>
            <person name="Arun A.B."/>
            <person name="Young C.C."/>
            <person name="Chen W.M."/>
        </authorList>
    </citation>
    <scope>NUCLEOTIDE SEQUENCE [LARGE SCALE GENOMIC DNA]</scope>
    <source>
        <strain evidence="11 12">CKOBP-6</strain>
    </source>
</reference>
<feature type="modified residue" description="4-aspartylphosphate" evidence="8">
    <location>
        <position position="104"/>
    </location>
</feature>